<dbReference type="EMBL" id="JAAFYZ010000036">
    <property type="protein sequence ID" value="MBS2547846.1"/>
    <property type="molecule type" value="Genomic_DNA"/>
</dbReference>
<gene>
    <name evidence="1" type="ORF">KGQ19_13320</name>
</gene>
<reference evidence="1 2" key="1">
    <citation type="submission" date="2020-02" db="EMBL/GenBank/DDBJ databases">
        <title>Acidophilic actinobacteria isolated from forest soil.</title>
        <authorList>
            <person name="Golinska P."/>
        </authorList>
    </citation>
    <scope>NUCLEOTIDE SEQUENCE [LARGE SCALE GENOMIC DNA]</scope>
    <source>
        <strain evidence="1 2">NL8</strain>
    </source>
</reference>
<dbReference type="RefSeq" id="WP_212009427.1">
    <property type="nucleotide sequence ID" value="NZ_JAAFYZ010000036.1"/>
</dbReference>
<organism evidence="1 2">
    <name type="scientific">Catenulispora pinistramenti</name>
    <dbReference type="NCBI Taxonomy" id="2705254"/>
    <lineage>
        <taxon>Bacteria</taxon>
        <taxon>Bacillati</taxon>
        <taxon>Actinomycetota</taxon>
        <taxon>Actinomycetes</taxon>
        <taxon>Catenulisporales</taxon>
        <taxon>Catenulisporaceae</taxon>
        <taxon>Catenulispora</taxon>
    </lineage>
</organism>
<dbReference type="SUPFAM" id="SSF52954">
    <property type="entry name" value="Class II aaRS ABD-related"/>
    <property type="match status" value="1"/>
</dbReference>
<keyword evidence="2" id="KW-1185">Reference proteome</keyword>
<comment type="caution">
    <text evidence="1">The sequence shown here is derived from an EMBL/GenBank/DDBJ whole genome shotgun (WGS) entry which is preliminary data.</text>
</comment>
<accession>A0ABS5KP80</accession>
<dbReference type="Proteomes" id="UP000730482">
    <property type="component" value="Unassembled WGS sequence"/>
</dbReference>
<evidence type="ECO:0000313" key="1">
    <source>
        <dbReference type="EMBL" id="MBS2547846.1"/>
    </source>
</evidence>
<protein>
    <submittedName>
        <fullName evidence="1">Uncharacterized protein</fullName>
    </submittedName>
</protein>
<name>A0ABS5KP80_9ACTN</name>
<proteinExistence type="predicted"/>
<sequence length="414" mass="43965">MTTLPYVLDLQAAGFIARSPEIKGIPLWRGAGIRAVDLLVEQFLTAVAGHGRPAVWQHGFLADAGAADRVFGSYDNVYNVLDLPGHPDVQFRSDNIVTTVARLRREGCRGPVVTVGTVIRDSPGKTPALFRDRGIWPVVELNRIVAPADAPALLASYAAACERFLSAIGIPSLTVQTPVLSDYGKLTYLVVAVLPNKRPTVLATVYVLSDKLRTALGSDGDVLDVGFTGKVLATAAMLHADARGLALPSAVAPIQVGVTAAAAEDVTEWLARLRAAGLRCDLVIAGRPARRISAERAWHRRGVPLVIGVGPGRGSVSAGTRLPLRRDARRELPEPDAVRALLAQSDARLFARARRVFDAGMAQGSHLRSMCGDCARGEGLAVFGVLVPEVAVTCESCGSAAGERLFISDEGRFY</sequence>
<evidence type="ECO:0000313" key="2">
    <source>
        <dbReference type="Proteomes" id="UP000730482"/>
    </source>
</evidence>